<accession>A0A1X0P646</accession>
<organism evidence="1 2">
    <name type="scientific">Trypanosoma theileri</name>
    <dbReference type="NCBI Taxonomy" id="67003"/>
    <lineage>
        <taxon>Eukaryota</taxon>
        <taxon>Discoba</taxon>
        <taxon>Euglenozoa</taxon>
        <taxon>Kinetoplastea</taxon>
        <taxon>Metakinetoplastina</taxon>
        <taxon>Trypanosomatida</taxon>
        <taxon>Trypanosomatidae</taxon>
        <taxon>Trypanosoma</taxon>
    </lineage>
</organism>
<dbReference type="GeneID" id="39982533"/>
<comment type="caution">
    <text evidence="1">The sequence shown here is derived from an EMBL/GenBank/DDBJ whole genome shotgun (WGS) entry which is preliminary data.</text>
</comment>
<evidence type="ECO:0000313" key="1">
    <source>
        <dbReference type="EMBL" id="ORC92345.1"/>
    </source>
</evidence>
<protein>
    <submittedName>
        <fullName evidence="1">Uncharacterized protein</fullName>
    </submittedName>
</protein>
<dbReference type="EMBL" id="NBCO01000004">
    <property type="protein sequence ID" value="ORC92345.1"/>
    <property type="molecule type" value="Genomic_DNA"/>
</dbReference>
<gene>
    <name evidence="1" type="ORF">TM35_000045590</name>
</gene>
<dbReference type="RefSeq" id="XP_028886411.1">
    <property type="nucleotide sequence ID" value="XM_029022753.1"/>
</dbReference>
<reference evidence="1 2" key="1">
    <citation type="submission" date="2017-03" db="EMBL/GenBank/DDBJ databases">
        <title>An alternative strategy for trypanosome survival in the mammalian bloodstream revealed through genome and transcriptome analysis of the ubiquitous bovine parasite Trypanosoma (Megatrypanum) theileri.</title>
        <authorList>
            <person name="Kelly S."/>
            <person name="Ivens A."/>
            <person name="Mott A."/>
            <person name="O'Neill E."/>
            <person name="Emms D."/>
            <person name="Macleod O."/>
            <person name="Voorheis P."/>
            <person name="Matthews J."/>
            <person name="Matthews K."/>
            <person name="Carrington M."/>
        </authorList>
    </citation>
    <scope>NUCLEOTIDE SEQUENCE [LARGE SCALE GENOMIC DNA]</scope>
    <source>
        <strain evidence="1">Edinburgh</strain>
    </source>
</reference>
<evidence type="ECO:0000313" key="2">
    <source>
        <dbReference type="Proteomes" id="UP000192257"/>
    </source>
</evidence>
<keyword evidence="2" id="KW-1185">Reference proteome</keyword>
<dbReference type="VEuPathDB" id="TriTrypDB:TM35_000045590"/>
<sequence length="100" mass="11099">MAHPQSLLRVLRFSFPISLQTDGHGSIYTTIALFSLFGTTEQCPDPFNVVSTLRCVWAYSFPHCNRSNNAAILWCNSFGVVCIFHLGCDFLHTGCGAKIK</sequence>
<name>A0A1X0P646_9TRYP</name>
<proteinExistence type="predicted"/>
<dbReference type="Proteomes" id="UP000192257">
    <property type="component" value="Unassembled WGS sequence"/>
</dbReference>
<dbReference type="AlphaFoldDB" id="A0A1X0P646"/>